<dbReference type="RefSeq" id="WP_257742617.1">
    <property type="nucleotide sequence ID" value="NZ_CP096115.1"/>
</dbReference>
<keyword evidence="6 8" id="KW-0413">Isomerase</keyword>
<evidence type="ECO:0000313" key="9">
    <source>
        <dbReference type="EMBL" id="UUX92469.1"/>
    </source>
</evidence>
<dbReference type="GO" id="GO:0030170">
    <property type="term" value="F:pyridoxal phosphate binding"/>
    <property type="evidence" value="ECO:0007669"/>
    <property type="project" value="InterPro"/>
</dbReference>
<comment type="cofactor">
    <cofactor evidence="2 8">
        <name>pyridoxal 5'-phosphate</name>
        <dbReference type="ChEBI" id="CHEBI:597326"/>
    </cofactor>
</comment>
<evidence type="ECO:0000313" key="10">
    <source>
        <dbReference type="Proteomes" id="UP001060368"/>
    </source>
</evidence>
<evidence type="ECO:0000256" key="7">
    <source>
        <dbReference type="ARBA" id="ARBA00023244"/>
    </source>
</evidence>
<comment type="subcellular location">
    <subcellularLocation>
        <location evidence="8">Cytoplasm</location>
    </subcellularLocation>
</comment>
<evidence type="ECO:0000256" key="4">
    <source>
        <dbReference type="ARBA" id="ARBA00008981"/>
    </source>
</evidence>
<dbReference type="AlphaFoldDB" id="A0A9E7PP45"/>
<dbReference type="Gene3D" id="3.90.1150.10">
    <property type="entry name" value="Aspartate Aminotransferase, domain 1"/>
    <property type="match status" value="1"/>
</dbReference>
<gene>
    <name evidence="8 9" type="primary">hemL</name>
    <name evidence="9" type="ORF">L6E24_14195</name>
</gene>
<evidence type="ECO:0000256" key="3">
    <source>
        <dbReference type="ARBA" id="ARBA00004819"/>
    </source>
</evidence>
<reference evidence="9" key="1">
    <citation type="submission" date="2022-04" db="EMBL/GenBank/DDBJ databases">
        <title>Complete genome of Methanoplanus endosymbiosus DSM 3599.</title>
        <authorList>
            <person name="Chen S.-C."/>
            <person name="You Y.-T."/>
            <person name="Zhou Y.-Z."/>
            <person name="Lai M.-C."/>
        </authorList>
    </citation>
    <scope>NUCLEOTIDE SEQUENCE</scope>
    <source>
        <strain evidence="9">DSM 3599</strain>
    </source>
</reference>
<dbReference type="SUPFAM" id="SSF53383">
    <property type="entry name" value="PLP-dependent transferases"/>
    <property type="match status" value="1"/>
</dbReference>
<dbReference type="GO" id="GO:0008483">
    <property type="term" value="F:transaminase activity"/>
    <property type="evidence" value="ECO:0007669"/>
    <property type="project" value="InterPro"/>
</dbReference>
<dbReference type="InterPro" id="IPR015424">
    <property type="entry name" value="PyrdxlP-dep_Trfase"/>
</dbReference>
<dbReference type="NCBIfam" id="NF000818">
    <property type="entry name" value="PRK00062.1"/>
    <property type="match status" value="1"/>
</dbReference>
<dbReference type="GeneID" id="74308878"/>
<keyword evidence="5 8" id="KW-0663">Pyridoxal phosphate</keyword>
<dbReference type="PANTHER" id="PTHR43713">
    <property type="entry name" value="GLUTAMATE-1-SEMIALDEHYDE 2,1-AMINOMUTASE"/>
    <property type="match status" value="1"/>
</dbReference>
<evidence type="ECO:0000256" key="8">
    <source>
        <dbReference type="HAMAP-Rule" id="MF_00375"/>
    </source>
</evidence>
<keyword evidence="8" id="KW-0963">Cytoplasm</keyword>
<dbReference type="HAMAP" id="MF_00375">
    <property type="entry name" value="HemL_aminotrans_3"/>
    <property type="match status" value="1"/>
</dbReference>
<dbReference type="KEGG" id="mend:L6E24_14195"/>
<dbReference type="GO" id="GO:0042286">
    <property type="term" value="F:glutamate-1-semialdehyde 2,1-aminomutase activity"/>
    <property type="evidence" value="ECO:0007669"/>
    <property type="project" value="UniProtKB-UniRule"/>
</dbReference>
<dbReference type="PROSITE" id="PS00600">
    <property type="entry name" value="AA_TRANSFER_CLASS_3"/>
    <property type="match status" value="1"/>
</dbReference>
<dbReference type="EMBL" id="CP096115">
    <property type="protein sequence ID" value="UUX92469.1"/>
    <property type="molecule type" value="Genomic_DNA"/>
</dbReference>
<dbReference type="InterPro" id="IPR015421">
    <property type="entry name" value="PyrdxlP-dep_Trfase_major"/>
</dbReference>
<keyword evidence="10" id="KW-1185">Reference proteome</keyword>
<organism evidence="9 10">
    <name type="scientific">Methanoplanus endosymbiosus</name>
    <dbReference type="NCBI Taxonomy" id="33865"/>
    <lineage>
        <taxon>Archaea</taxon>
        <taxon>Methanobacteriati</taxon>
        <taxon>Methanobacteriota</taxon>
        <taxon>Stenosarchaea group</taxon>
        <taxon>Methanomicrobia</taxon>
        <taxon>Methanomicrobiales</taxon>
        <taxon>Methanomicrobiaceae</taxon>
        <taxon>Methanoplanus</taxon>
    </lineage>
</organism>
<dbReference type="CDD" id="cd00610">
    <property type="entry name" value="OAT_like"/>
    <property type="match status" value="1"/>
</dbReference>
<name>A0A9E7PP45_9EURY</name>
<accession>A0A9E7PP45</accession>
<dbReference type="Gene3D" id="3.40.640.10">
    <property type="entry name" value="Type I PLP-dependent aspartate aminotransferase-like (Major domain)"/>
    <property type="match status" value="1"/>
</dbReference>
<evidence type="ECO:0000256" key="1">
    <source>
        <dbReference type="ARBA" id="ARBA00001579"/>
    </source>
</evidence>
<proteinExistence type="inferred from homology"/>
<dbReference type="InterPro" id="IPR004639">
    <property type="entry name" value="4pyrrol_synth_GluAld_NH2Trfase"/>
</dbReference>
<comment type="pathway">
    <text evidence="3">Porphyrin-containing compound metabolism; protoporphyrin-IX biosynthesis; 5-aminolevulinate from L-glutamyl-tRNA(Glu): step 2/2.</text>
</comment>
<comment type="similarity">
    <text evidence="4 8">Belongs to the class-III pyridoxal-phosphate-dependent aminotransferase family. HemL subfamily.</text>
</comment>
<evidence type="ECO:0000256" key="2">
    <source>
        <dbReference type="ARBA" id="ARBA00001933"/>
    </source>
</evidence>
<dbReference type="EC" id="5.4.3.8" evidence="8"/>
<dbReference type="PANTHER" id="PTHR43713:SF3">
    <property type="entry name" value="GLUTAMATE-1-SEMIALDEHYDE 2,1-AMINOMUTASE 1, CHLOROPLASTIC-RELATED"/>
    <property type="match status" value="1"/>
</dbReference>
<dbReference type="GO" id="GO:0006782">
    <property type="term" value="P:protoporphyrinogen IX biosynthetic process"/>
    <property type="evidence" value="ECO:0007669"/>
    <property type="project" value="UniProtKB-UniRule"/>
</dbReference>
<dbReference type="Pfam" id="PF00202">
    <property type="entry name" value="Aminotran_3"/>
    <property type="match status" value="1"/>
</dbReference>
<dbReference type="FunFam" id="3.40.640.10:FF:000021">
    <property type="entry name" value="Glutamate-1-semialdehyde 2,1-aminomutase"/>
    <property type="match status" value="1"/>
</dbReference>
<dbReference type="Proteomes" id="UP001060368">
    <property type="component" value="Chromosome"/>
</dbReference>
<sequence>MKSSELFEEAKKLIPGGVSSPVRAIKPYPFYVESAEGSKLKTADGEELIDCCLGYGPLILGHVNPVVKSAIAEQIEKGWLYGTPTPSELDLSRMIIADHPSIDMCRFVSSGSEATMAAIRLARGFSGKKDIIKIEGGFHGAHDGVLIKAGSGATTMGVPDSAGVIADIVKHTAQVPYNDTESLTELIEKNNDIAAFILEPVMGNVGPILPKKGYLQEVRKITEENGVLLICDEVICGYRLGIGGAQVKFGIKPDITTLGKVAGGGLPVGIFGGRREIMEMVAPSGPVYQAGTFSGNPLTLAAGKAAVGYLRENPEIYVKLEENIRVIKESLPEKYQSRFVNEGSMFKLFFRDTPPQNYIEAKESDTEAFSLFWKKMLKAGIFLPPAQFETNFISTAHSDADIEKIAGAYSECL</sequence>
<dbReference type="GO" id="GO:0005737">
    <property type="term" value="C:cytoplasm"/>
    <property type="evidence" value="ECO:0007669"/>
    <property type="project" value="UniProtKB-SubCell"/>
</dbReference>
<feature type="modified residue" description="N6-(pyridoxal phosphate)lysine" evidence="8">
    <location>
        <position position="260"/>
    </location>
</feature>
<comment type="catalytic activity">
    <reaction evidence="1 8">
        <text>(S)-4-amino-5-oxopentanoate = 5-aminolevulinate</text>
        <dbReference type="Rhea" id="RHEA:14265"/>
        <dbReference type="ChEBI" id="CHEBI:57501"/>
        <dbReference type="ChEBI" id="CHEBI:356416"/>
        <dbReference type="EC" id="5.4.3.8"/>
    </reaction>
</comment>
<protein>
    <recommendedName>
        <fullName evidence="8">Glutamate-1-semialdehyde 2,1-aminomutase</fullName>
        <shortName evidence="8">GSA</shortName>
        <ecNumber evidence="8">5.4.3.8</ecNumber>
    </recommendedName>
    <alternativeName>
        <fullName evidence="8">Glutamate-1-semialdehyde aminotransferase</fullName>
        <shortName evidence="8">GSA-AT</shortName>
    </alternativeName>
</protein>
<dbReference type="InterPro" id="IPR005814">
    <property type="entry name" value="Aminotrans_3"/>
</dbReference>
<evidence type="ECO:0000256" key="5">
    <source>
        <dbReference type="ARBA" id="ARBA00022898"/>
    </source>
</evidence>
<dbReference type="NCBIfam" id="TIGR00713">
    <property type="entry name" value="hemL"/>
    <property type="match status" value="1"/>
</dbReference>
<dbReference type="InterPro" id="IPR015422">
    <property type="entry name" value="PyrdxlP-dep_Trfase_small"/>
</dbReference>
<evidence type="ECO:0000256" key="6">
    <source>
        <dbReference type="ARBA" id="ARBA00023235"/>
    </source>
</evidence>
<dbReference type="InterPro" id="IPR049704">
    <property type="entry name" value="Aminotrans_3_PPA_site"/>
</dbReference>
<keyword evidence="7 8" id="KW-0627">Porphyrin biosynthesis</keyword>